<reference evidence="5 6" key="1">
    <citation type="journal article" date="2009" name="Science">
        <title>Green evolution and dynamic adaptations revealed by genomes of the marine picoeukaryotes Micromonas.</title>
        <authorList>
            <person name="Worden A.Z."/>
            <person name="Lee J.H."/>
            <person name="Mock T."/>
            <person name="Rouze P."/>
            <person name="Simmons M.P."/>
            <person name="Aerts A.L."/>
            <person name="Allen A.E."/>
            <person name="Cuvelier M.L."/>
            <person name="Derelle E."/>
            <person name="Everett M.V."/>
            <person name="Foulon E."/>
            <person name="Grimwood J."/>
            <person name="Gundlach H."/>
            <person name="Henrissat B."/>
            <person name="Napoli C."/>
            <person name="McDonald S.M."/>
            <person name="Parker M.S."/>
            <person name="Rombauts S."/>
            <person name="Salamov A."/>
            <person name="Von Dassow P."/>
            <person name="Badger J.H."/>
            <person name="Coutinho P.M."/>
            <person name="Demir E."/>
            <person name="Dubchak I."/>
            <person name="Gentemann C."/>
            <person name="Eikrem W."/>
            <person name="Gready J.E."/>
            <person name="John U."/>
            <person name="Lanier W."/>
            <person name="Lindquist E.A."/>
            <person name="Lucas S."/>
            <person name="Mayer K.F."/>
            <person name="Moreau H."/>
            <person name="Not F."/>
            <person name="Otillar R."/>
            <person name="Panaud O."/>
            <person name="Pangilinan J."/>
            <person name="Paulsen I."/>
            <person name="Piegu B."/>
            <person name="Poliakov A."/>
            <person name="Robbens S."/>
            <person name="Schmutz J."/>
            <person name="Toulza E."/>
            <person name="Wyss T."/>
            <person name="Zelensky A."/>
            <person name="Zhou K."/>
            <person name="Armbrust E.V."/>
            <person name="Bhattacharya D."/>
            <person name="Goodenough U.W."/>
            <person name="Van de Peer Y."/>
            <person name="Grigoriev I.V."/>
        </authorList>
    </citation>
    <scope>NUCLEOTIDE SEQUENCE [LARGE SCALE GENOMIC DNA]</scope>
    <source>
        <strain evidence="6">RCC299 / NOUM17</strain>
    </source>
</reference>
<evidence type="ECO:0000256" key="2">
    <source>
        <dbReference type="ARBA" id="ARBA00022679"/>
    </source>
</evidence>
<dbReference type="eggNOG" id="KOG4300">
    <property type="taxonomic scope" value="Eukaryota"/>
</dbReference>
<evidence type="ECO:0000256" key="3">
    <source>
        <dbReference type="ARBA" id="ARBA00022691"/>
    </source>
</evidence>
<dbReference type="PANTHER" id="PTHR42912:SF96">
    <property type="entry name" value="METHYLTRANSFERASE DOMAIN-CONTAINING PROTEIN"/>
    <property type="match status" value="1"/>
</dbReference>
<keyword evidence="3" id="KW-0949">S-adenosyl-L-methionine</keyword>
<evidence type="ECO:0000313" key="5">
    <source>
        <dbReference type="EMBL" id="ACO66170.1"/>
    </source>
</evidence>
<dbReference type="InParanoid" id="C1EE47"/>
<feature type="non-terminal residue" evidence="5">
    <location>
        <position position="1"/>
    </location>
</feature>
<evidence type="ECO:0000313" key="6">
    <source>
        <dbReference type="Proteomes" id="UP000002009"/>
    </source>
</evidence>
<dbReference type="STRING" id="296587.C1EE47"/>
<keyword evidence="6" id="KW-1185">Reference proteome</keyword>
<feature type="domain" description="Methyltransferase type 11" evidence="4">
    <location>
        <begin position="18"/>
        <end position="122"/>
    </location>
</feature>
<proteinExistence type="predicted"/>
<dbReference type="InterPro" id="IPR013216">
    <property type="entry name" value="Methyltransf_11"/>
</dbReference>
<protein>
    <recommendedName>
        <fullName evidence="4">Methyltransferase type 11 domain-containing protein</fullName>
    </recommendedName>
</protein>
<dbReference type="InterPro" id="IPR023576">
    <property type="entry name" value="UbiE/COQ5_MeTrFase_CS"/>
</dbReference>
<dbReference type="RefSeq" id="XP_002504912.1">
    <property type="nucleotide sequence ID" value="XM_002504866.1"/>
</dbReference>
<dbReference type="GO" id="GO:0032259">
    <property type="term" value="P:methylation"/>
    <property type="evidence" value="ECO:0007669"/>
    <property type="project" value="UniProtKB-KW"/>
</dbReference>
<dbReference type="OMA" id="FEYFICK"/>
<accession>C1EE47</accession>
<gene>
    <name evidence="5" type="ORF">MICPUN_72752</name>
</gene>
<name>C1EE47_MICCC</name>
<dbReference type="InterPro" id="IPR029063">
    <property type="entry name" value="SAM-dependent_MTases_sf"/>
</dbReference>
<keyword evidence="1" id="KW-0489">Methyltransferase</keyword>
<dbReference type="Pfam" id="PF08241">
    <property type="entry name" value="Methyltransf_11"/>
    <property type="match status" value="1"/>
</dbReference>
<dbReference type="SUPFAM" id="SSF53335">
    <property type="entry name" value="S-adenosyl-L-methionine-dependent methyltransferases"/>
    <property type="match status" value="1"/>
</dbReference>
<evidence type="ECO:0000256" key="1">
    <source>
        <dbReference type="ARBA" id="ARBA00022603"/>
    </source>
</evidence>
<feature type="non-terminal residue" evidence="5">
    <location>
        <position position="167"/>
    </location>
</feature>
<dbReference type="InterPro" id="IPR050508">
    <property type="entry name" value="Methyltransf_Superfamily"/>
</dbReference>
<dbReference type="AlphaFoldDB" id="C1EE47"/>
<dbReference type="KEGG" id="mis:MICPUN_72752"/>
<dbReference type="PANTHER" id="PTHR42912">
    <property type="entry name" value="METHYLTRANSFERASE"/>
    <property type="match status" value="1"/>
</dbReference>
<dbReference type="CDD" id="cd02440">
    <property type="entry name" value="AdoMet_MTases"/>
    <property type="match status" value="1"/>
</dbReference>
<dbReference type="GO" id="GO:0008757">
    <property type="term" value="F:S-adenosylmethionine-dependent methyltransferase activity"/>
    <property type="evidence" value="ECO:0007669"/>
    <property type="project" value="InterPro"/>
</dbReference>
<organism evidence="5 6">
    <name type="scientific">Micromonas commoda (strain RCC299 / NOUM17 / CCMP2709)</name>
    <name type="common">Picoplanktonic green alga</name>
    <dbReference type="NCBI Taxonomy" id="296587"/>
    <lineage>
        <taxon>Eukaryota</taxon>
        <taxon>Viridiplantae</taxon>
        <taxon>Chlorophyta</taxon>
        <taxon>Mamiellophyceae</taxon>
        <taxon>Mamiellales</taxon>
        <taxon>Mamiellaceae</taxon>
        <taxon>Micromonas</taxon>
    </lineage>
</organism>
<dbReference type="PROSITE" id="PS01184">
    <property type="entry name" value="UBIE_2"/>
    <property type="match status" value="1"/>
</dbReference>
<dbReference type="Gene3D" id="3.40.50.150">
    <property type="entry name" value="Vaccinia Virus protein VP39"/>
    <property type="match status" value="1"/>
</dbReference>
<dbReference type="Proteomes" id="UP000002009">
    <property type="component" value="Chromosome 11"/>
</dbReference>
<dbReference type="EMBL" id="CP001330">
    <property type="protein sequence ID" value="ACO66170.1"/>
    <property type="molecule type" value="Genomic_DNA"/>
</dbReference>
<evidence type="ECO:0000259" key="4">
    <source>
        <dbReference type="Pfam" id="PF08241"/>
    </source>
</evidence>
<dbReference type="OrthoDB" id="416496at2759"/>
<keyword evidence="2" id="KW-0808">Transferase</keyword>
<dbReference type="GeneID" id="8247639"/>
<sequence>GLEKSRRDLTSRATGDVLELGVGTGLNLPGYDLRAGGAIRSLTAVDISGGMLNEARTRADELGFRAAKPPPVRFVVADVENLPFPDSTFDCVVDTFSLCVFEHPETALAELRRVLKPGGVALLVEHSRSQIGPLGAYQDAVAAPVKALAKGCAWNQDVVGLVEGAGL</sequence>